<sequence>MATLTRTDIAVIGGGLSASAVIAELVDRLPPSTTIGVVAPKGRRGRGVAYGTTDDRHLLNVPAGRMSLFSTDPDHFVRWLRQKAAGYGPHDFVPRRIYGDYVRDSLASAIRRTGNRSAVSFFDAEATGFAATDEGGYPFRLSNGDVVAGQSAVLCVGGAPAGLPLPAGAVDPAVADRLVADPWKADWIGAIEPDATVLFVGTGLTMIDQLVSLVGRGHRGPIHAMSRRGLLPHPHREPRPPAVALDLDPARDGLAAALSELRRAAGRIDDWRALMDGLRPSTQRLWDGLAPAQRRQFMRHLLPYWNAHRHRVAPAVNAEVEALRRTGRVHIRAGWLESITDAGGRARVSFRPRGTHGLETLTADVVVNCCGPDRCPSLQSSPLLVDLAARGVVTPDPTGLGIAVDRDSAVIAADGRRLRGLYAVGPLTAGTFWEITAVPEIRAQAAGVADNLARRYAN</sequence>
<dbReference type="PANTHER" id="PTHR40254">
    <property type="entry name" value="BLR0577 PROTEIN"/>
    <property type="match status" value="1"/>
</dbReference>
<accession>A0A931I4Y3</accession>
<keyword evidence="3" id="KW-1185">Reference proteome</keyword>
<evidence type="ECO:0000259" key="1">
    <source>
        <dbReference type="Pfam" id="PF13454"/>
    </source>
</evidence>
<organism evidence="2 3">
    <name type="scientific">Methylobrevis albus</name>
    <dbReference type="NCBI Taxonomy" id="2793297"/>
    <lineage>
        <taxon>Bacteria</taxon>
        <taxon>Pseudomonadati</taxon>
        <taxon>Pseudomonadota</taxon>
        <taxon>Alphaproteobacteria</taxon>
        <taxon>Hyphomicrobiales</taxon>
        <taxon>Pleomorphomonadaceae</taxon>
        <taxon>Methylobrevis</taxon>
    </lineage>
</organism>
<dbReference type="AlphaFoldDB" id="A0A931I4Y3"/>
<dbReference type="PANTHER" id="PTHR40254:SF1">
    <property type="entry name" value="BLR0577 PROTEIN"/>
    <property type="match status" value="1"/>
</dbReference>
<dbReference type="Proteomes" id="UP000631694">
    <property type="component" value="Unassembled WGS sequence"/>
</dbReference>
<gene>
    <name evidence="2" type="ORF">I5731_13885</name>
</gene>
<feature type="domain" description="FAD-dependent urate hydroxylase HpyO/Asp monooxygenase CreE-like FAD/NAD(P)-binding" evidence="1">
    <location>
        <begin position="10"/>
        <end position="157"/>
    </location>
</feature>
<proteinExistence type="predicted"/>
<reference evidence="2" key="1">
    <citation type="submission" date="2020-12" db="EMBL/GenBank/DDBJ databases">
        <title>Methylobrevis albus sp. nov., isolated from fresh water lack sediment.</title>
        <authorList>
            <person name="Zou Q."/>
        </authorList>
    </citation>
    <scope>NUCLEOTIDE SEQUENCE</scope>
    <source>
        <strain evidence="2">L22</strain>
    </source>
</reference>
<dbReference type="Gene3D" id="3.50.50.60">
    <property type="entry name" value="FAD/NAD(P)-binding domain"/>
    <property type="match status" value="1"/>
</dbReference>
<evidence type="ECO:0000313" key="3">
    <source>
        <dbReference type="Proteomes" id="UP000631694"/>
    </source>
</evidence>
<dbReference type="SUPFAM" id="SSF51905">
    <property type="entry name" value="FAD/NAD(P)-binding domain"/>
    <property type="match status" value="1"/>
</dbReference>
<dbReference type="InterPro" id="IPR036188">
    <property type="entry name" value="FAD/NAD-bd_sf"/>
</dbReference>
<comment type="caution">
    <text evidence="2">The sequence shown here is derived from an EMBL/GenBank/DDBJ whole genome shotgun (WGS) entry which is preliminary data.</text>
</comment>
<name>A0A931I4Y3_9HYPH</name>
<protein>
    <submittedName>
        <fullName evidence="2">FAD/NAD(P)-binding protein</fullName>
    </submittedName>
</protein>
<evidence type="ECO:0000313" key="2">
    <source>
        <dbReference type="EMBL" id="MBH0238918.1"/>
    </source>
</evidence>
<dbReference type="EMBL" id="JADZLT010000052">
    <property type="protein sequence ID" value="MBH0238918.1"/>
    <property type="molecule type" value="Genomic_DNA"/>
</dbReference>
<dbReference type="Pfam" id="PF13454">
    <property type="entry name" value="NAD_binding_9"/>
    <property type="match status" value="1"/>
</dbReference>
<dbReference type="InterPro" id="IPR052189">
    <property type="entry name" value="L-asp_N-monooxygenase_NS-form"/>
</dbReference>
<dbReference type="InterPro" id="IPR038732">
    <property type="entry name" value="HpyO/CreE_NAD-binding"/>
</dbReference>
<dbReference type="RefSeq" id="WP_197312004.1">
    <property type="nucleotide sequence ID" value="NZ_JADZLT010000052.1"/>
</dbReference>